<name>A0A9W8IRX1_9AGAR</name>
<dbReference type="Proteomes" id="UP001140091">
    <property type="component" value="Unassembled WGS sequence"/>
</dbReference>
<proteinExistence type="predicted"/>
<accession>A0A9W8IRX1</accession>
<evidence type="ECO:0000313" key="2">
    <source>
        <dbReference type="Proteomes" id="UP001140091"/>
    </source>
</evidence>
<protein>
    <submittedName>
        <fullName evidence="1">Uncharacterized protein</fullName>
    </submittedName>
</protein>
<reference evidence="1" key="1">
    <citation type="submission" date="2022-06" db="EMBL/GenBank/DDBJ databases">
        <title>Genome Sequence of Candolleomyces eurysporus.</title>
        <authorList>
            <person name="Buettner E."/>
        </authorList>
    </citation>
    <scope>NUCLEOTIDE SEQUENCE</scope>
    <source>
        <strain evidence="1">VTCC 930004</strain>
    </source>
</reference>
<feature type="non-terminal residue" evidence="1">
    <location>
        <position position="67"/>
    </location>
</feature>
<gene>
    <name evidence="1" type="ORF">H1R20_g15273</name>
</gene>
<dbReference type="AlphaFoldDB" id="A0A9W8IRX1"/>
<dbReference type="EMBL" id="JANBPK010001546">
    <property type="protein sequence ID" value="KAJ2921822.1"/>
    <property type="molecule type" value="Genomic_DNA"/>
</dbReference>
<dbReference type="OrthoDB" id="10359967at2759"/>
<sequence>MHEHIYSNPNPVSQSDDLRHVYHRLQHRLRHWMSFRMGCNGNQVSLLHMRPENAAVLIHGSNPDDYF</sequence>
<keyword evidence="2" id="KW-1185">Reference proteome</keyword>
<comment type="caution">
    <text evidence="1">The sequence shown here is derived from an EMBL/GenBank/DDBJ whole genome shotgun (WGS) entry which is preliminary data.</text>
</comment>
<organism evidence="1 2">
    <name type="scientific">Candolleomyces eurysporus</name>
    <dbReference type="NCBI Taxonomy" id="2828524"/>
    <lineage>
        <taxon>Eukaryota</taxon>
        <taxon>Fungi</taxon>
        <taxon>Dikarya</taxon>
        <taxon>Basidiomycota</taxon>
        <taxon>Agaricomycotina</taxon>
        <taxon>Agaricomycetes</taxon>
        <taxon>Agaricomycetidae</taxon>
        <taxon>Agaricales</taxon>
        <taxon>Agaricineae</taxon>
        <taxon>Psathyrellaceae</taxon>
        <taxon>Candolleomyces</taxon>
    </lineage>
</organism>
<evidence type="ECO:0000313" key="1">
    <source>
        <dbReference type="EMBL" id="KAJ2921822.1"/>
    </source>
</evidence>